<feature type="region of interest" description="Disordered" evidence="12">
    <location>
        <begin position="315"/>
        <end position="423"/>
    </location>
</feature>
<feature type="domain" description="UCH catalytic" evidence="13">
    <location>
        <begin position="6"/>
        <end position="236"/>
    </location>
</feature>
<evidence type="ECO:0000256" key="6">
    <source>
        <dbReference type="ARBA" id="ARBA00022801"/>
    </source>
</evidence>
<keyword evidence="5 10" id="KW-0833">Ubl conjugation pathway</keyword>
<name>A0A2B4SLL6_STYPI</name>
<feature type="compositionally biased region" description="Low complexity" evidence="12">
    <location>
        <begin position="291"/>
        <end position="300"/>
    </location>
</feature>
<evidence type="ECO:0000256" key="1">
    <source>
        <dbReference type="ARBA" id="ARBA00000707"/>
    </source>
</evidence>
<keyword evidence="4 10" id="KW-0645">Protease</keyword>
<evidence type="ECO:0000256" key="2">
    <source>
        <dbReference type="ARBA" id="ARBA00004123"/>
    </source>
</evidence>
<feature type="compositionally biased region" description="Polar residues" evidence="12">
    <location>
        <begin position="364"/>
        <end position="388"/>
    </location>
</feature>
<dbReference type="GO" id="GO:0016579">
    <property type="term" value="P:protein deubiquitination"/>
    <property type="evidence" value="ECO:0007669"/>
    <property type="project" value="TreeGrafter"/>
</dbReference>
<dbReference type="Pfam" id="PF01088">
    <property type="entry name" value="Peptidase_C12"/>
    <property type="match status" value="1"/>
</dbReference>
<proteinExistence type="inferred from homology"/>
<dbReference type="Proteomes" id="UP000225706">
    <property type="component" value="Unassembled WGS sequence"/>
</dbReference>
<evidence type="ECO:0000256" key="10">
    <source>
        <dbReference type="PROSITE-ProRule" id="PRU01393"/>
    </source>
</evidence>
<comment type="catalytic activity">
    <reaction evidence="1 10 11">
        <text>Thiol-dependent hydrolysis of ester, thioester, amide, peptide and isopeptide bonds formed by the C-terminal Gly of ubiquitin (a 76-residue protein attached to proteins as an intracellular targeting signal).</text>
        <dbReference type="EC" id="3.4.19.12"/>
    </reaction>
</comment>
<dbReference type="PANTHER" id="PTHR10589:SF28">
    <property type="entry name" value="UBIQUITIN CARBOXYL-TERMINAL HYDROLASE BAP1"/>
    <property type="match status" value="1"/>
</dbReference>
<comment type="similarity">
    <text evidence="3">Belongs to the peptidase C12 family. BAP1 subfamily.</text>
</comment>
<evidence type="ECO:0000256" key="9">
    <source>
        <dbReference type="ARBA" id="ARBA00023242"/>
    </source>
</evidence>
<dbReference type="InterPro" id="IPR001578">
    <property type="entry name" value="Peptidase_C12_UCH"/>
</dbReference>
<evidence type="ECO:0000256" key="7">
    <source>
        <dbReference type="ARBA" id="ARBA00022807"/>
    </source>
</evidence>
<dbReference type="Gene3D" id="1.20.58.860">
    <property type="match status" value="1"/>
</dbReference>
<dbReference type="OrthoDB" id="1924260at2759"/>
<evidence type="ECO:0000256" key="5">
    <source>
        <dbReference type="ARBA" id="ARBA00022786"/>
    </source>
</evidence>
<feature type="region of interest" description="Disordered" evidence="12">
    <location>
        <begin position="267"/>
        <end position="300"/>
    </location>
</feature>
<reference evidence="15" key="1">
    <citation type="journal article" date="2017" name="bioRxiv">
        <title>Comparative analysis of the genomes of Stylophora pistillata and Acropora digitifera provides evidence for extensive differences between species of corals.</title>
        <authorList>
            <person name="Voolstra C.R."/>
            <person name="Li Y."/>
            <person name="Liew Y.J."/>
            <person name="Baumgarten S."/>
            <person name="Zoccola D."/>
            <person name="Flot J.-F."/>
            <person name="Tambutte S."/>
            <person name="Allemand D."/>
            <person name="Aranda M."/>
        </authorList>
    </citation>
    <scope>NUCLEOTIDE SEQUENCE [LARGE SCALE GENOMIC DNA]</scope>
</reference>
<evidence type="ECO:0000256" key="3">
    <source>
        <dbReference type="ARBA" id="ARBA00007182"/>
    </source>
</evidence>
<feature type="site" description="Transition state stabilizer" evidence="10">
    <location>
        <position position="86"/>
    </location>
</feature>
<dbReference type="GO" id="GO:0005737">
    <property type="term" value="C:cytoplasm"/>
    <property type="evidence" value="ECO:0007669"/>
    <property type="project" value="TreeGrafter"/>
</dbReference>
<dbReference type="STRING" id="50429.A0A2B4SLL6"/>
<evidence type="ECO:0000256" key="12">
    <source>
        <dbReference type="SAM" id="MobiDB-lite"/>
    </source>
</evidence>
<dbReference type="FunFam" id="3.40.532.10:FF:000002">
    <property type="entry name" value="Ubiquitin carboxyl-terminal hydrolase"/>
    <property type="match status" value="1"/>
</dbReference>
<feature type="compositionally biased region" description="Polar residues" evidence="12">
    <location>
        <begin position="463"/>
        <end position="481"/>
    </location>
</feature>
<dbReference type="InterPro" id="IPR041507">
    <property type="entry name" value="UCH_C"/>
</dbReference>
<feature type="compositionally biased region" description="Polar residues" evidence="12">
    <location>
        <begin position="399"/>
        <end position="421"/>
    </location>
</feature>
<protein>
    <recommendedName>
        <fullName evidence="11">Ubiquitin carboxyl-terminal hydrolase</fullName>
        <ecNumber evidence="11">3.4.19.12</ecNumber>
    </recommendedName>
</protein>
<keyword evidence="15" id="KW-1185">Reference proteome</keyword>
<evidence type="ECO:0000256" key="4">
    <source>
        <dbReference type="ARBA" id="ARBA00022670"/>
    </source>
</evidence>
<dbReference type="GO" id="GO:0005634">
    <property type="term" value="C:nucleus"/>
    <property type="evidence" value="ECO:0007669"/>
    <property type="project" value="UniProtKB-SubCell"/>
</dbReference>
<sequence length="594" mass="66425">MAVNSGWLELESDPGLFSLLIEEFGVKGAQVEEIYDLSKPFRGPVYGFIFLFKWIEERRSRRKIQPLEEMFVEDEEIIRDIFFAQQVIPNSCATHSLLSVLLNCTHIHLGETLSRLKEFSSKFDPENKGYVIGNLPELAMAHNKFARPEPKLLPEKTNAVSTGRAMEAFHFVSYVPINGRLFELDGLKPYPIDHGPWGENEEWTEKFRRVITERLGIATGGEPYHDIRYNLMAVVADGMTTCEEKLKSLSIERESILESLKKFDPATRTDSATLTATESGSTEKYPTQDNTQPATTTTTTTAAVVTVTPTVAMTTSGGITTNVTMETTPNKTSNDSETSKLREANKGRSETRTGDNEQVEEKANQSSATNDNSAIDDTSEKQLGTNPVISPELKPPVSPTGSIHSDSGASQTGETTETAPSEDQADYVETFSFSDSETVASSHDGRAGAEDSASDEENREKSISSNPKVSQRGSKSLNQDGVHSYGFSIPLSELAKISEESQSLVTQLHHVERQIQACENSLREEKEKRRKYYVDHSRRTHDYDPFIRTFVTMLAEQGHVAQLVEEQTSLKRRLAQTRPPLKQLKRVYKRRKPR</sequence>
<comment type="subcellular location">
    <subcellularLocation>
        <location evidence="2">Nucleus</location>
    </subcellularLocation>
</comment>
<dbReference type="CDD" id="cd09617">
    <property type="entry name" value="Peptidase_C12_UCH37_BAP1"/>
    <property type="match status" value="1"/>
</dbReference>
<feature type="compositionally biased region" description="Basic and acidic residues" evidence="12">
    <location>
        <begin position="337"/>
        <end position="363"/>
    </location>
</feature>
<feature type="active site" description="Nucleophile" evidence="10">
    <location>
        <position position="92"/>
    </location>
</feature>
<dbReference type="InterPro" id="IPR036959">
    <property type="entry name" value="Peptidase_C12_UCH_sf"/>
</dbReference>
<feature type="region of interest" description="Disordered" evidence="12">
    <location>
        <begin position="436"/>
        <end position="481"/>
    </location>
</feature>
<gene>
    <name evidence="14" type="primary">BAP1</name>
    <name evidence="14" type="ORF">AWC38_SpisGene5796</name>
</gene>
<keyword evidence="9" id="KW-0539">Nucleus</keyword>
<dbReference type="PRINTS" id="PR00707">
    <property type="entry name" value="UBCTHYDRLASE"/>
</dbReference>
<keyword evidence="7 10" id="KW-0788">Thiol protease</keyword>
<keyword evidence="8" id="KW-0156">Chromatin regulator</keyword>
<dbReference type="GO" id="GO:0004843">
    <property type="term" value="F:cysteine-type deubiquitinase activity"/>
    <property type="evidence" value="ECO:0007669"/>
    <property type="project" value="UniProtKB-UniRule"/>
</dbReference>
<evidence type="ECO:0000259" key="13">
    <source>
        <dbReference type="PROSITE" id="PS52048"/>
    </source>
</evidence>
<organism evidence="14 15">
    <name type="scientific">Stylophora pistillata</name>
    <name type="common">Smooth cauliflower coral</name>
    <dbReference type="NCBI Taxonomy" id="50429"/>
    <lineage>
        <taxon>Eukaryota</taxon>
        <taxon>Metazoa</taxon>
        <taxon>Cnidaria</taxon>
        <taxon>Anthozoa</taxon>
        <taxon>Hexacorallia</taxon>
        <taxon>Scleractinia</taxon>
        <taxon>Astrocoeniina</taxon>
        <taxon>Pocilloporidae</taxon>
        <taxon>Stylophora</taxon>
    </lineage>
</organism>
<evidence type="ECO:0000256" key="11">
    <source>
        <dbReference type="RuleBase" id="RU361215"/>
    </source>
</evidence>
<keyword evidence="6 10" id="KW-0378">Hydrolase</keyword>
<comment type="caution">
    <text evidence="14">The sequence shown here is derived from an EMBL/GenBank/DDBJ whole genome shotgun (WGS) entry which is preliminary data.</text>
</comment>
<dbReference type="Pfam" id="PF18031">
    <property type="entry name" value="UCH_C"/>
    <property type="match status" value="1"/>
</dbReference>
<dbReference type="Gene3D" id="3.40.532.10">
    <property type="entry name" value="Peptidase C12, ubiquitin carboxyl-terminal hydrolase"/>
    <property type="match status" value="1"/>
</dbReference>
<evidence type="ECO:0000313" key="15">
    <source>
        <dbReference type="Proteomes" id="UP000225706"/>
    </source>
</evidence>
<dbReference type="GO" id="GO:0006325">
    <property type="term" value="P:chromatin organization"/>
    <property type="evidence" value="ECO:0007669"/>
    <property type="project" value="UniProtKB-KW"/>
</dbReference>
<dbReference type="PROSITE" id="PS52048">
    <property type="entry name" value="UCH_DOMAIN"/>
    <property type="match status" value="1"/>
</dbReference>
<dbReference type="GO" id="GO:0006511">
    <property type="term" value="P:ubiquitin-dependent protein catabolic process"/>
    <property type="evidence" value="ECO:0007669"/>
    <property type="project" value="UniProtKB-UniRule"/>
</dbReference>
<feature type="compositionally biased region" description="Polar residues" evidence="12">
    <location>
        <begin position="268"/>
        <end position="290"/>
    </location>
</feature>
<dbReference type="EMBL" id="LSMT01000065">
    <property type="protein sequence ID" value="PFX29478.1"/>
    <property type="molecule type" value="Genomic_DNA"/>
</dbReference>
<feature type="compositionally biased region" description="Polar residues" evidence="12">
    <location>
        <begin position="316"/>
        <end position="336"/>
    </location>
</feature>
<dbReference type="PROSITE" id="PS52049">
    <property type="entry name" value="ULD"/>
    <property type="match status" value="1"/>
</dbReference>
<accession>A0A2B4SLL6</accession>
<feature type="site" description="Important for enzyme activity" evidence="10">
    <location>
        <position position="185"/>
    </location>
</feature>
<dbReference type="SUPFAM" id="SSF54001">
    <property type="entry name" value="Cysteine proteinases"/>
    <property type="match status" value="1"/>
</dbReference>
<dbReference type="PANTHER" id="PTHR10589">
    <property type="entry name" value="UBIQUITIN CARBOXYL-TERMINAL HYDROLASE"/>
    <property type="match status" value="1"/>
</dbReference>
<dbReference type="EC" id="3.4.19.12" evidence="11"/>
<feature type="active site" description="Proton donor" evidence="10">
    <location>
        <position position="170"/>
    </location>
</feature>
<dbReference type="InterPro" id="IPR038765">
    <property type="entry name" value="Papain-like_cys_pep_sf"/>
</dbReference>
<evidence type="ECO:0000313" key="14">
    <source>
        <dbReference type="EMBL" id="PFX29478.1"/>
    </source>
</evidence>
<evidence type="ECO:0000256" key="8">
    <source>
        <dbReference type="ARBA" id="ARBA00022853"/>
    </source>
</evidence>
<dbReference type="AlphaFoldDB" id="A0A2B4SLL6"/>